<dbReference type="GO" id="GO:0006624">
    <property type="term" value="P:vacuolar protein processing"/>
    <property type="evidence" value="ECO:0007669"/>
    <property type="project" value="TreeGrafter"/>
</dbReference>
<dbReference type="AlphaFoldDB" id="A0AAN9HCU2"/>
<reference evidence="2 3" key="1">
    <citation type="submission" date="2024-02" db="EMBL/GenBank/DDBJ databases">
        <title>Chromosome-level genome assembly of the Eurasian Minnow (Phoxinus phoxinus).</title>
        <authorList>
            <person name="Oriowo T.O."/>
            <person name="Martin S."/>
            <person name="Stange M."/>
            <person name="Chrysostomakis Y."/>
            <person name="Brown T."/>
            <person name="Winkler S."/>
            <person name="Kukowka S."/>
            <person name="Myers E.W."/>
            <person name="Bohne A."/>
        </authorList>
    </citation>
    <scope>NUCLEOTIDE SEQUENCE [LARGE SCALE GENOMIC DNA]</scope>
    <source>
        <strain evidence="2">ZFMK-TIS-60720</strain>
        <tissue evidence="2">Whole Organism</tissue>
    </source>
</reference>
<gene>
    <name evidence="2" type="ORF">R3I93_005454</name>
</gene>
<organism evidence="2 3">
    <name type="scientific">Phoxinus phoxinus</name>
    <name type="common">Eurasian minnow</name>
    <dbReference type="NCBI Taxonomy" id="58324"/>
    <lineage>
        <taxon>Eukaryota</taxon>
        <taxon>Metazoa</taxon>
        <taxon>Chordata</taxon>
        <taxon>Craniata</taxon>
        <taxon>Vertebrata</taxon>
        <taxon>Euteleostomi</taxon>
        <taxon>Actinopterygii</taxon>
        <taxon>Neopterygii</taxon>
        <taxon>Teleostei</taxon>
        <taxon>Ostariophysi</taxon>
        <taxon>Cypriniformes</taxon>
        <taxon>Leuciscidae</taxon>
        <taxon>Phoxininae</taxon>
        <taxon>Phoxinus</taxon>
    </lineage>
</organism>
<evidence type="ECO:0000256" key="1">
    <source>
        <dbReference type="ARBA" id="ARBA00009941"/>
    </source>
</evidence>
<sequence length="262" mass="29912">MSGKKWILLVAGSKGWEHYKHQANVCLHYQLIKRHGIPDDQIVVMMYDDIAHSKENKVSKGEIVSIIDGLDVYSGVPKDYTGEDVTPENFLSALRGDTNTNKKFIESGPNDNIYVYMTGLGTEDGFQFPDKALSPKDLIGTIKNMHTENKFSKMVIYMDSDYSGLMFEGLTDVNVFALTSCHKYIENTPADYDAQRKVYLSDLFSSTWLRHLNDVDFSKDTFTELVNTKQSKYLKDNPDEACPCRFGDKKITQCHLREFLQK</sequence>
<dbReference type="InterPro" id="IPR001096">
    <property type="entry name" value="Peptidase_C13"/>
</dbReference>
<dbReference type="Gene3D" id="3.40.50.1460">
    <property type="match status" value="1"/>
</dbReference>
<dbReference type="GO" id="GO:0004197">
    <property type="term" value="F:cysteine-type endopeptidase activity"/>
    <property type="evidence" value="ECO:0007669"/>
    <property type="project" value="TreeGrafter"/>
</dbReference>
<dbReference type="PRINTS" id="PR00776">
    <property type="entry name" value="HEMOGLOBNASE"/>
</dbReference>
<comment type="caution">
    <text evidence="2">The sequence shown here is derived from an EMBL/GenBank/DDBJ whole genome shotgun (WGS) entry which is preliminary data.</text>
</comment>
<evidence type="ECO:0000313" key="3">
    <source>
        <dbReference type="Proteomes" id="UP001364617"/>
    </source>
</evidence>
<comment type="similarity">
    <text evidence="1">Belongs to the peptidase C13 family.</text>
</comment>
<evidence type="ECO:0008006" key="4">
    <source>
        <dbReference type="Google" id="ProtNLM"/>
    </source>
</evidence>
<protein>
    <recommendedName>
        <fullName evidence="4">Legumain</fullName>
    </recommendedName>
</protein>
<dbReference type="Proteomes" id="UP001364617">
    <property type="component" value="Unassembled WGS sequence"/>
</dbReference>
<evidence type="ECO:0000313" key="2">
    <source>
        <dbReference type="EMBL" id="KAK7169493.1"/>
    </source>
</evidence>
<proteinExistence type="inferred from homology"/>
<dbReference type="PANTHER" id="PTHR12000">
    <property type="entry name" value="HEMOGLOBINASE FAMILY MEMBER"/>
    <property type="match status" value="1"/>
</dbReference>
<accession>A0AAN9HCU2</accession>
<dbReference type="GO" id="GO:0005773">
    <property type="term" value="C:vacuole"/>
    <property type="evidence" value="ECO:0007669"/>
    <property type="project" value="GOC"/>
</dbReference>
<dbReference type="GO" id="GO:0051603">
    <property type="term" value="P:proteolysis involved in protein catabolic process"/>
    <property type="evidence" value="ECO:0007669"/>
    <property type="project" value="TreeGrafter"/>
</dbReference>
<dbReference type="Pfam" id="PF01650">
    <property type="entry name" value="Peptidase_C13"/>
    <property type="match status" value="1"/>
</dbReference>
<dbReference type="FunFam" id="3.40.50.1460:FF:000020">
    <property type="entry name" value="Clan CD, family C13, asparaginyl endopeptidase-like cysteine peptidase"/>
    <property type="match status" value="1"/>
</dbReference>
<dbReference type="PANTHER" id="PTHR12000:SF21">
    <property type="entry name" value="LEGUMAIN-RELATED"/>
    <property type="match status" value="1"/>
</dbReference>
<name>A0AAN9HCU2_9TELE</name>
<keyword evidence="3" id="KW-1185">Reference proteome</keyword>
<dbReference type="PIRSF" id="PIRSF019663">
    <property type="entry name" value="Legumain"/>
    <property type="match status" value="1"/>
</dbReference>
<dbReference type="EMBL" id="JAYKXH010000005">
    <property type="protein sequence ID" value="KAK7169493.1"/>
    <property type="molecule type" value="Genomic_DNA"/>
</dbReference>